<dbReference type="AlphaFoldDB" id="A0A8T4L3U4"/>
<protein>
    <submittedName>
        <fullName evidence="2">Uncharacterized protein</fullName>
    </submittedName>
</protein>
<accession>A0A8T4L3U4</accession>
<keyword evidence="1" id="KW-0472">Membrane</keyword>
<keyword evidence="1" id="KW-1133">Transmembrane helix</keyword>
<keyword evidence="1" id="KW-0812">Transmembrane</keyword>
<organism evidence="2 3">
    <name type="scientific">Candidatus Iainarchaeum sp</name>
    <dbReference type="NCBI Taxonomy" id="3101447"/>
    <lineage>
        <taxon>Archaea</taxon>
        <taxon>Candidatus Iainarchaeota</taxon>
        <taxon>Candidatus Iainarchaeia</taxon>
        <taxon>Candidatus Iainarchaeales</taxon>
        <taxon>Candidatus Iainarchaeaceae</taxon>
        <taxon>Candidatus Iainarchaeum</taxon>
    </lineage>
</organism>
<comment type="caution">
    <text evidence="2">The sequence shown here is derived from an EMBL/GenBank/DDBJ whole genome shotgun (WGS) entry which is preliminary data.</text>
</comment>
<reference evidence="2" key="1">
    <citation type="submission" date="2021-03" db="EMBL/GenBank/DDBJ databases">
        <authorList>
            <person name="Jaffe A."/>
        </authorList>
    </citation>
    <scope>NUCLEOTIDE SEQUENCE</scope>
    <source>
        <strain evidence="2">RIFCSPLOWO2_01_FULL_AR10_48_17</strain>
    </source>
</reference>
<dbReference type="EMBL" id="JAGVWC010000008">
    <property type="protein sequence ID" value="MBS3061237.1"/>
    <property type="molecule type" value="Genomic_DNA"/>
</dbReference>
<name>A0A8T4L3U4_9ARCH</name>
<proteinExistence type="predicted"/>
<reference evidence="2" key="2">
    <citation type="submission" date="2021-05" db="EMBL/GenBank/DDBJ databases">
        <title>Protein family content uncovers lineage relationships and bacterial pathway maintenance mechanisms in DPANN archaea.</title>
        <authorList>
            <person name="Castelle C.J."/>
            <person name="Meheust R."/>
            <person name="Jaffe A.L."/>
            <person name="Seitz K."/>
            <person name="Gong X."/>
            <person name="Baker B.J."/>
            <person name="Banfield J.F."/>
        </authorList>
    </citation>
    <scope>NUCLEOTIDE SEQUENCE</scope>
    <source>
        <strain evidence="2">RIFCSPLOWO2_01_FULL_AR10_48_17</strain>
    </source>
</reference>
<gene>
    <name evidence="2" type="ORF">J4215_01485</name>
</gene>
<evidence type="ECO:0000313" key="3">
    <source>
        <dbReference type="Proteomes" id="UP000675968"/>
    </source>
</evidence>
<evidence type="ECO:0000256" key="1">
    <source>
        <dbReference type="SAM" id="Phobius"/>
    </source>
</evidence>
<feature type="transmembrane region" description="Helical" evidence="1">
    <location>
        <begin position="141"/>
        <end position="160"/>
    </location>
</feature>
<dbReference type="Proteomes" id="UP000675968">
    <property type="component" value="Unassembled WGS sequence"/>
</dbReference>
<evidence type="ECO:0000313" key="2">
    <source>
        <dbReference type="EMBL" id="MBS3061237.1"/>
    </source>
</evidence>
<sequence length="165" mass="18075">MTTWKTISLFFLLLLGLVHGQSSPNIYIDRVEFPAQFDVLRNNDFNVFVGNNETTSKAFKIDVYCFDSAGTEVEHVGAPNTNVAAQTTAKIQVIFPLTPPSPFSPETTYPCRVDAVVGATTKTTTVFINAHQKPQTTVPEIPNGFVLGLGGLIVAIIFLIRKNEE</sequence>